<keyword evidence="4" id="KW-1185">Reference proteome</keyword>
<sequence length="181" mass="19845">MGFKQAAVLAPVSFFLGVLFICFTVDHRLLWGEVSEDAITDGFQFYTTFFNAPPAIKALLHGMVAVGLVGFLSKLIKWDESAMYFDGSSLAAYIFAIAVYISVTVSCLRTIVDPVKGVDTREDQVMAMRVLSAGNVIIIGLLLLVLFLQAGQEWASRAEAKAKAEQEAEEKRKATAEKKDQ</sequence>
<comment type="caution">
    <text evidence="3">The sequence shown here is derived from an EMBL/GenBank/DDBJ whole genome shotgun (WGS) entry which is preliminary data.</text>
</comment>
<accession>A0A409VHM0</accession>
<dbReference type="OrthoDB" id="5229808at2759"/>
<dbReference type="Proteomes" id="UP000284706">
    <property type="component" value="Unassembled WGS sequence"/>
</dbReference>
<evidence type="ECO:0000256" key="1">
    <source>
        <dbReference type="SAM" id="MobiDB-lite"/>
    </source>
</evidence>
<dbReference type="PANTHER" id="PTHR28228">
    <property type="entry name" value="SECRETORY COMPONENT PROTEIN SHR3"/>
    <property type="match status" value="1"/>
</dbReference>
<keyword evidence="2" id="KW-0472">Membrane</keyword>
<evidence type="ECO:0000313" key="4">
    <source>
        <dbReference type="Proteomes" id="UP000284706"/>
    </source>
</evidence>
<feature type="region of interest" description="Disordered" evidence="1">
    <location>
        <begin position="161"/>
        <end position="181"/>
    </location>
</feature>
<organism evidence="3 4">
    <name type="scientific">Gymnopilus dilepis</name>
    <dbReference type="NCBI Taxonomy" id="231916"/>
    <lineage>
        <taxon>Eukaryota</taxon>
        <taxon>Fungi</taxon>
        <taxon>Dikarya</taxon>
        <taxon>Basidiomycota</taxon>
        <taxon>Agaricomycotina</taxon>
        <taxon>Agaricomycetes</taxon>
        <taxon>Agaricomycetidae</taxon>
        <taxon>Agaricales</taxon>
        <taxon>Agaricineae</taxon>
        <taxon>Hymenogastraceae</taxon>
        <taxon>Gymnopilus</taxon>
    </lineage>
</organism>
<dbReference type="STRING" id="231916.A0A409VHM0"/>
<keyword evidence="2" id="KW-0812">Transmembrane</keyword>
<evidence type="ECO:0000256" key="2">
    <source>
        <dbReference type="SAM" id="Phobius"/>
    </source>
</evidence>
<dbReference type="GO" id="GO:0051082">
    <property type="term" value="F:unfolded protein binding"/>
    <property type="evidence" value="ECO:0007669"/>
    <property type="project" value="TreeGrafter"/>
</dbReference>
<feature type="transmembrane region" description="Helical" evidence="2">
    <location>
        <begin position="132"/>
        <end position="151"/>
    </location>
</feature>
<proteinExistence type="predicted"/>
<feature type="transmembrane region" description="Helical" evidence="2">
    <location>
        <begin position="90"/>
        <end position="112"/>
    </location>
</feature>
<dbReference type="InParanoid" id="A0A409VHM0"/>
<dbReference type="GO" id="GO:0005789">
    <property type="term" value="C:endoplasmic reticulum membrane"/>
    <property type="evidence" value="ECO:0007669"/>
    <property type="project" value="TreeGrafter"/>
</dbReference>
<feature type="transmembrane region" description="Helical" evidence="2">
    <location>
        <begin position="7"/>
        <end position="26"/>
    </location>
</feature>
<reference evidence="3 4" key="1">
    <citation type="journal article" date="2018" name="Evol. Lett.">
        <title>Horizontal gene cluster transfer increased hallucinogenic mushroom diversity.</title>
        <authorList>
            <person name="Reynolds H.T."/>
            <person name="Vijayakumar V."/>
            <person name="Gluck-Thaler E."/>
            <person name="Korotkin H.B."/>
            <person name="Matheny P.B."/>
            <person name="Slot J.C."/>
        </authorList>
    </citation>
    <scope>NUCLEOTIDE SEQUENCE [LARGE SCALE GENOMIC DNA]</scope>
    <source>
        <strain evidence="3 4">SRW20</strain>
    </source>
</reference>
<dbReference type="EMBL" id="NHYE01005646">
    <property type="protein sequence ID" value="PPQ65763.1"/>
    <property type="molecule type" value="Genomic_DNA"/>
</dbReference>
<evidence type="ECO:0008006" key="5">
    <source>
        <dbReference type="Google" id="ProtNLM"/>
    </source>
</evidence>
<dbReference type="InterPro" id="IPR013248">
    <property type="entry name" value="Psh3/Shr3"/>
</dbReference>
<dbReference type="AlphaFoldDB" id="A0A409VHM0"/>
<dbReference type="SMART" id="SM00786">
    <property type="entry name" value="SHR3_chaperone"/>
    <property type="match status" value="1"/>
</dbReference>
<dbReference type="PANTHER" id="PTHR28228:SF1">
    <property type="entry name" value="SECRETORY COMPONENT PROTEIN SHR3"/>
    <property type="match status" value="1"/>
</dbReference>
<keyword evidence="2" id="KW-1133">Transmembrane helix</keyword>
<evidence type="ECO:0000313" key="3">
    <source>
        <dbReference type="EMBL" id="PPQ65763.1"/>
    </source>
</evidence>
<feature type="transmembrane region" description="Helical" evidence="2">
    <location>
        <begin position="58"/>
        <end position="78"/>
    </location>
</feature>
<dbReference type="GO" id="GO:0006888">
    <property type="term" value="P:endoplasmic reticulum to Golgi vesicle-mediated transport"/>
    <property type="evidence" value="ECO:0007669"/>
    <property type="project" value="TreeGrafter"/>
</dbReference>
<protein>
    <recommendedName>
        <fullName evidence="5">Shr3 amino acid permease chaperone</fullName>
    </recommendedName>
</protein>
<dbReference type="Pfam" id="PF08229">
    <property type="entry name" value="SHR3_chaperone"/>
    <property type="match status" value="1"/>
</dbReference>
<gene>
    <name evidence="3" type="ORF">CVT26_000364</name>
</gene>
<name>A0A409VHM0_9AGAR</name>